<proteinExistence type="predicted"/>
<feature type="transmembrane region" description="Helical" evidence="6">
    <location>
        <begin position="202"/>
        <end position="223"/>
    </location>
</feature>
<reference evidence="9" key="1">
    <citation type="submission" date="2016-10" db="EMBL/GenBank/DDBJ databases">
        <authorList>
            <person name="Varghese N."/>
            <person name="Submissions S."/>
        </authorList>
    </citation>
    <scope>NUCLEOTIDE SEQUENCE [LARGE SCALE GENOMIC DNA]</scope>
    <source>
        <strain evidence="9">DSM 20632</strain>
    </source>
</reference>
<dbReference type="Pfam" id="PF07690">
    <property type="entry name" value="MFS_1"/>
    <property type="match status" value="1"/>
</dbReference>
<evidence type="ECO:0000256" key="3">
    <source>
        <dbReference type="ARBA" id="ARBA00022692"/>
    </source>
</evidence>
<dbReference type="PROSITE" id="PS50850">
    <property type="entry name" value="MFS"/>
    <property type="match status" value="1"/>
</dbReference>
<gene>
    <name evidence="8" type="ORF">SAMN04488535_1557</name>
</gene>
<dbReference type="CDD" id="cd17324">
    <property type="entry name" value="MFS_NepI_like"/>
    <property type="match status" value="1"/>
</dbReference>
<dbReference type="InterPro" id="IPR050189">
    <property type="entry name" value="MFS_Efflux_Transporters"/>
</dbReference>
<feature type="transmembrane region" description="Helical" evidence="6">
    <location>
        <begin position="98"/>
        <end position="119"/>
    </location>
</feature>
<feature type="transmembrane region" description="Helical" evidence="6">
    <location>
        <begin position="335"/>
        <end position="354"/>
    </location>
</feature>
<dbReference type="GO" id="GO:0005886">
    <property type="term" value="C:plasma membrane"/>
    <property type="evidence" value="ECO:0007669"/>
    <property type="project" value="UniProtKB-SubCell"/>
</dbReference>
<keyword evidence="5 6" id="KW-0472">Membrane</keyword>
<feature type="transmembrane region" description="Helical" evidence="6">
    <location>
        <begin position="298"/>
        <end position="323"/>
    </location>
</feature>
<dbReference type="EMBL" id="LT629700">
    <property type="protein sequence ID" value="SDM01119.1"/>
    <property type="molecule type" value="Genomic_DNA"/>
</dbReference>
<dbReference type="InterPro" id="IPR020846">
    <property type="entry name" value="MFS_dom"/>
</dbReference>
<dbReference type="PANTHER" id="PTHR43124:SF3">
    <property type="entry name" value="CHLORAMPHENICOL EFFLUX PUMP RV0191"/>
    <property type="match status" value="1"/>
</dbReference>
<comment type="subcellular location">
    <subcellularLocation>
        <location evidence="1">Cell membrane</location>
        <topology evidence="1">Multi-pass membrane protein</topology>
    </subcellularLocation>
</comment>
<feature type="transmembrane region" description="Helical" evidence="6">
    <location>
        <begin position="12"/>
        <end position="31"/>
    </location>
</feature>
<evidence type="ECO:0000256" key="4">
    <source>
        <dbReference type="ARBA" id="ARBA00022989"/>
    </source>
</evidence>
<dbReference type="SUPFAM" id="SSF103473">
    <property type="entry name" value="MFS general substrate transporter"/>
    <property type="match status" value="1"/>
</dbReference>
<keyword evidence="9" id="KW-1185">Reference proteome</keyword>
<accession>A0A1G9PQZ9</accession>
<evidence type="ECO:0000256" key="1">
    <source>
        <dbReference type="ARBA" id="ARBA00004651"/>
    </source>
</evidence>
<dbReference type="Gene3D" id="1.20.1250.20">
    <property type="entry name" value="MFS general substrate transporter like domains"/>
    <property type="match status" value="1"/>
</dbReference>
<feature type="transmembrane region" description="Helical" evidence="6">
    <location>
        <begin position="163"/>
        <end position="181"/>
    </location>
</feature>
<dbReference type="GO" id="GO:0022857">
    <property type="term" value="F:transmembrane transporter activity"/>
    <property type="evidence" value="ECO:0007669"/>
    <property type="project" value="InterPro"/>
</dbReference>
<feature type="transmembrane region" description="Helical" evidence="6">
    <location>
        <begin position="131"/>
        <end position="157"/>
    </location>
</feature>
<dbReference type="PANTHER" id="PTHR43124">
    <property type="entry name" value="PURINE EFFLUX PUMP PBUE"/>
    <property type="match status" value="1"/>
</dbReference>
<sequence>MRFPLVPLSAMSFAAFVYVTFEMFAVGLILPMAADLGVTEGRIGLLMTVYAGVVAVVTIPLTHVTRRFDRTPLFMSTLVFLLIGVVAQATAVNYAMLVLARVAAALTHGLFWSLVNPMAARLAGPGQTGRAVATVSLGSTMALIVGSPLATFFGAMIGWRQTTWILGALVVAAFVVLQVSLPHMAAVPADGAGRAEGQRSALPSLVVFLTLAVTALFTTYTYLGLIVERTAGPAWVAAGLSLYGVVGIVGVLWAGRRVDRRMIRLNVAPTALMVVAAGIGLLALSFEGASASGLTVAFTVAFIVVFGVGAGALPTVATTVFLFAGGANQDRASALYVVTFQVGIAAGSALGAVAVDGGVLAGTLLSTAVLAAAAGAVLALWSRPILR</sequence>
<feature type="transmembrane region" description="Helical" evidence="6">
    <location>
        <begin position="43"/>
        <end position="61"/>
    </location>
</feature>
<name>A0A1G9PQZ9_9CORY</name>
<keyword evidence="4 6" id="KW-1133">Transmembrane helix</keyword>
<feature type="domain" description="Major facilitator superfamily (MFS) profile" evidence="7">
    <location>
        <begin position="7"/>
        <end position="387"/>
    </location>
</feature>
<dbReference type="AlphaFoldDB" id="A0A1G9PQZ9"/>
<evidence type="ECO:0000259" key="7">
    <source>
        <dbReference type="PROSITE" id="PS50850"/>
    </source>
</evidence>
<feature type="transmembrane region" description="Helical" evidence="6">
    <location>
        <begin position="267"/>
        <end position="286"/>
    </location>
</feature>
<feature type="transmembrane region" description="Helical" evidence="6">
    <location>
        <begin position="360"/>
        <end position="381"/>
    </location>
</feature>
<dbReference type="Proteomes" id="UP000199350">
    <property type="component" value="Chromosome I"/>
</dbReference>
<keyword evidence="3 6" id="KW-0812">Transmembrane</keyword>
<evidence type="ECO:0000313" key="8">
    <source>
        <dbReference type="EMBL" id="SDM01119.1"/>
    </source>
</evidence>
<feature type="transmembrane region" description="Helical" evidence="6">
    <location>
        <begin position="235"/>
        <end position="255"/>
    </location>
</feature>
<evidence type="ECO:0000313" key="9">
    <source>
        <dbReference type="Proteomes" id="UP000199350"/>
    </source>
</evidence>
<evidence type="ECO:0000256" key="5">
    <source>
        <dbReference type="ARBA" id="ARBA00023136"/>
    </source>
</evidence>
<evidence type="ECO:0000256" key="2">
    <source>
        <dbReference type="ARBA" id="ARBA00022475"/>
    </source>
</evidence>
<evidence type="ECO:0000256" key="6">
    <source>
        <dbReference type="SAM" id="Phobius"/>
    </source>
</evidence>
<feature type="transmembrane region" description="Helical" evidence="6">
    <location>
        <begin position="73"/>
        <end position="92"/>
    </location>
</feature>
<dbReference type="InterPro" id="IPR011701">
    <property type="entry name" value="MFS"/>
</dbReference>
<keyword evidence="2" id="KW-1003">Cell membrane</keyword>
<protein>
    <submittedName>
        <fullName evidence="8">Predicted arabinose efflux permease, MFS family</fullName>
    </submittedName>
</protein>
<dbReference type="InterPro" id="IPR036259">
    <property type="entry name" value="MFS_trans_sf"/>
</dbReference>
<dbReference type="STRING" id="38302.SAMN04488535_1557"/>
<organism evidence="8 9">
    <name type="scientific">Corynebacterium mycetoides</name>
    <dbReference type="NCBI Taxonomy" id="38302"/>
    <lineage>
        <taxon>Bacteria</taxon>
        <taxon>Bacillati</taxon>
        <taxon>Actinomycetota</taxon>
        <taxon>Actinomycetes</taxon>
        <taxon>Mycobacteriales</taxon>
        <taxon>Corynebacteriaceae</taxon>
        <taxon>Corynebacterium</taxon>
    </lineage>
</organism>